<name>A0A0C9W428_SPHS4</name>
<dbReference type="Pfam" id="PF00201">
    <property type="entry name" value="UDPGT"/>
    <property type="match status" value="1"/>
</dbReference>
<dbReference type="Gene3D" id="3.40.50.2000">
    <property type="entry name" value="Glycogen Phosphorylase B"/>
    <property type="match status" value="2"/>
</dbReference>
<dbReference type="OrthoDB" id="5835829at2759"/>
<dbReference type="Proteomes" id="UP000054279">
    <property type="component" value="Unassembled WGS sequence"/>
</dbReference>
<protein>
    <submittedName>
        <fullName evidence="2">Glycosyltransferase family 1 protein</fullName>
    </submittedName>
</protein>
<dbReference type="PANTHER" id="PTHR48045:SF34">
    <property type="entry name" value="ISOFLAVONE 7-O-GLUCOSYLTRANSFERASE 1-LIKE"/>
    <property type="match status" value="1"/>
</dbReference>
<dbReference type="InterPro" id="IPR002213">
    <property type="entry name" value="UDP_glucos_trans"/>
</dbReference>
<dbReference type="SUPFAM" id="SSF53756">
    <property type="entry name" value="UDP-Glycosyltransferase/glycogen phosphorylase"/>
    <property type="match status" value="1"/>
</dbReference>
<organism evidence="2 3">
    <name type="scientific">Sphaerobolus stellatus (strain SS14)</name>
    <dbReference type="NCBI Taxonomy" id="990650"/>
    <lineage>
        <taxon>Eukaryota</taxon>
        <taxon>Fungi</taxon>
        <taxon>Dikarya</taxon>
        <taxon>Basidiomycota</taxon>
        <taxon>Agaricomycotina</taxon>
        <taxon>Agaricomycetes</taxon>
        <taxon>Phallomycetidae</taxon>
        <taxon>Geastrales</taxon>
        <taxon>Sphaerobolaceae</taxon>
        <taxon>Sphaerobolus</taxon>
    </lineage>
</organism>
<dbReference type="CDD" id="cd03784">
    <property type="entry name" value="GT1_Gtf-like"/>
    <property type="match status" value="1"/>
</dbReference>
<dbReference type="AlphaFoldDB" id="A0A0C9W428"/>
<keyword evidence="3" id="KW-1185">Reference proteome</keyword>
<evidence type="ECO:0000313" key="2">
    <source>
        <dbReference type="EMBL" id="KIJ46021.1"/>
    </source>
</evidence>
<dbReference type="HOGENOM" id="CLU_001724_12_0_1"/>
<sequence length="321" mass="35395">DGKLLEVPGLPPMYDFEFIPQQTPEMTIQKKVLVSFITSFSFIREAAGIVTSSTSAVEAEALTIWKKWQHEHGKQLYVVGPLLPIHEESNALGDLAKANEKAASDKGSEIEQFLEKALRENGEHSLVYISFGSFWWPDPAQLWGFLEVLIEQKVPFIFARASPRASIPDGILQKVQDSGIGLLSMWAPQQLILAHKVTGWFVTHCGQNSVTESLAEGVPMIAWPMAADQPDNAALLSITHNAAYQLTEARTGSAGLKALKRGVQPTGTVEALQRETREILEKARGIDGKLKRQNAEALKNKMRAAWSENGEAVTELKRLLS</sequence>
<keyword evidence="1 2" id="KW-0808">Transferase</keyword>
<evidence type="ECO:0000256" key="1">
    <source>
        <dbReference type="ARBA" id="ARBA00022679"/>
    </source>
</evidence>
<dbReference type="PANTHER" id="PTHR48045">
    <property type="entry name" value="UDP-GLYCOSYLTRANSFERASE 72B1"/>
    <property type="match status" value="1"/>
</dbReference>
<evidence type="ECO:0000313" key="3">
    <source>
        <dbReference type="Proteomes" id="UP000054279"/>
    </source>
</evidence>
<gene>
    <name evidence="2" type="ORF">M422DRAFT_165665</name>
</gene>
<proteinExistence type="predicted"/>
<dbReference type="GO" id="GO:0008194">
    <property type="term" value="F:UDP-glycosyltransferase activity"/>
    <property type="evidence" value="ECO:0007669"/>
    <property type="project" value="InterPro"/>
</dbReference>
<reference evidence="2 3" key="1">
    <citation type="submission" date="2014-06" db="EMBL/GenBank/DDBJ databases">
        <title>Evolutionary Origins and Diversification of the Mycorrhizal Mutualists.</title>
        <authorList>
            <consortium name="DOE Joint Genome Institute"/>
            <consortium name="Mycorrhizal Genomics Consortium"/>
            <person name="Kohler A."/>
            <person name="Kuo A."/>
            <person name="Nagy L.G."/>
            <person name="Floudas D."/>
            <person name="Copeland A."/>
            <person name="Barry K.W."/>
            <person name="Cichocki N."/>
            <person name="Veneault-Fourrey C."/>
            <person name="LaButti K."/>
            <person name="Lindquist E.A."/>
            <person name="Lipzen A."/>
            <person name="Lundell T."/>
            <person name="Morin E."/>
            <person name="Murat C."/>
            <person name="Riley R."/>
            <person name="Ohm R."/>
            <person name="Sun H."/>
            <person name="Tunlid A."/>
            <person name="Henrissat B."/>
            <person name="Grigoriev I.V."/>
            <person name="Hibbett D.S."/>
            <person name="Martin F."/>
        </authorList>
    </citation>
    <scope>NUCLEOTIDE SEQUENCE [LARGE SCALE GENOMIC DNA]</scope>
    <source>
        <strain evidence="2 3">SS14</strain>
    </source>
</reference>
<accession>A0A0C9W428</accession>
<dbReference type="EMBL" id="KN837109">
    <property type="protein sequence ID" value="KIJ46021.1"/>
    <property type="molecule type" value="Genomic_DNA"/>
</dbReference>
<feature type="non-terminal residue" evidence="2">
    <location>
        <position position="1"/>
    </location>
</feature>